<organism evidence="10 11">
    <name type="scientific">Mycoplana dimorpha</name>
    <dbReference type="NCBI Taxonomy" id="28320"/>
    <lineage>
        <taxon>Bacteria</taxon>
        <taxon>Pseudomonadati</taxon>
        <taxon>Pseudomonadota</taxon>
        <taxon>Alphaproteobacteria</taxon>
        <taxon>Hyphomicrobiales</taxon>
        <taxon>Rhizobiaceae</taxon>
        <taxon>Mycoplana</taxon>
    </lineage>
</organism>
<dbReference type="PANTHER" id="PTHR23513:SF6">
    <property type="entry name" value="MAJOR FACILITATOR SUPERFAMILY ASSOCIATED DOMAIN-CONTAINING PROTEIN"/>
    <property type="match status" value="1"/>
</dbReference>
<feature type="transmembrane region" description="Helical" evidence="8">
    <location>
        <begin position="195"/>
        <end position="212"/>
    </location>
</feature>
<feature type="transmembrane region" description="Helical" evidence="8">
    <location>
        <begin position="369"/>
        <end position="388"/>
    </location>
</feature>
<dbReference type="OrthoDB" id="9809918at2"/>
<evidence type="ECO:0000256" key="8">
    <source>
        <dbReference type="SAM" id="Phobius"/>
    </source>
</evidence>
<accession>A0A2T5B2Z6</accession>
<dbReference type="CDD" id="cd06173">
    <property type="entry name" value="MFS_MefA_like"/>
    <property type="match status" value="1"/>
</dbReference>
<dbReference type="RefSeq" id="WP_108003705.1">
    <property type="nucleotide sequence ID" value="NZ_JBHEEX010000005.1"/>
</dbReference>
<feature type="transmembrane region" description="Helical" evidence="8">
    <location>
        <begin position="394"/>
        <end position="416"/>
    </location>
</feature>
<dbReference type="Gene3D" id="1.20.1250.20">
    <property type="entry name" value="MFS general substrate transporter like domains"/>
    <property type="match status" value="1"/>
</dbReference>
<evidence type="ECO:0000256" key="2">
    <source>
        <dbReference type="ARBA" id="ARBA00022448"/>
    </source>
</evidence>
<keyword evidence="5 8" id="KW-1133">Transmembrane helix</keyword>
<feature type="transmembrane region" description="Helical" evidence="8">
    <location>
        <begin position="311"/>
        <end position="328"/>
    </location>
</feature>
<comment type="subcellular location">
    <subcellularLocation>
        <location evidence="1">Cell membrane</location>
        <topology evidence="1">Multi-pass membrane protein</topology>
    </subcellularLocation>
</comment>
<dbReference type="PROSITE" id="PS50850">
    <property type="entry name" value="MFS"/>
    <property type="match status" value="1"/>
</dbReference>
<sequence length="549" mass="59685">MASRRSEEKTPSRTTETAQPRAAAAALAPFRNRVFRLLWLATVVANIGSWMYNASAGWLMTSLNADPLMVSLVQAAASLPLFLFALPAGALADIVDQRRFILILEILVALVAVTFAALLSAGYVTPAMLLLFMLAISTLAALEAPAWQSIVPQLVAKEDLPAAVAANSVGINISRAIGPALAGIVITAFGITAPFWLDAFSNMGVIGVFLWWRRSKAPPTHRLPAERFASAIRTGLRYTRNNRHLRATLVRATGFFLFASGYWALLPLVARTQIGGGADIYGMLLGAIGLGAVGFAFFLPRLREKFSPNGIVVLGEIGTAVTLVLFGLAREPIIALAASLIAGMSWIATLSSLNVSAQVVLPDWVRGRGLAMYVCVFFGSMTLGSIIWGSLAEFVGLPLTHFVAAGGALLAIPLTWRWKLQTGDSIDLSPSMHWPEPIITEPVEADAGPVMVTVEYRIDPKDREAFLAAVEQLSHERRRDGAYAWCIFEDPAVKGRYMETFLLESWLEHLRQHRRVTTADRLIEDKLGSKLLGKPTVTHLIAAERNQHR</sequence>
<feature type="transmembrane region" description="Helical" evidence="8">
    <location>
        <begin position="72"/>
        <end position="95"/>
    </location>
</feature>
<keyword evidence="3" id="KW-1003">Cell membrane</keyword>
<name>A0A2T5B2Z6_MYCDI</name>
<evidence type="ECO:0000259" key="9">
    <source>
        <dbReference type="PROSITE" id="PS50850"/>
    </source>
</evidence>
<dbReference type="InterPro" id="IPR036259">
    <property type="entry name" value="MFS_trans_sf"/>
</dbReference>
<proteinExistence type="predicted"/>
<protein>
    <submittedName>
        <fullName evidence="10">Putative MFS family arabinose efflux permease</fullName>
    </submittedName>
</protein>
<feature type="transmembrane region" description="Helical" evidence="8">
    <location>
        <begin position="34"/>
        <end position="52"/>
    </location>
</feature>
<reference evidence="10 11" key="1">
    <citation type="submission" date="2018-04" db="EMBL/GenBank/DDBJ databases">
        <title>Genomic Encyclopedia of Type Strains, Phase IV (KMG-IV): sequencing the most valuable type-strain genomes for metagenomic binning, comparative biology and taxonomic classification.</title>
        <authorList>
            <person name="Goeker M."/>
        </authorList>
    </citation>
    <scope>NUCLEOTIDE SEQUENCE [LARGE SCALE GENOMIC DNA]</scope>
    <source>
        <strain evidence="10 11">DSM 7138</strain>
    </source>
</reference>
<dbReference type="InterPro" id="IPR010290">
    <property type="entry name" value="TM_effector"/>
</dbReference>
<feature type="transmembrane region" description="Helical" evidence="8">
    <location>
        <begin position="129"/>
        <end position="150"/>
    </location>
</feature>
<dbReference type="AlphaFoldDB" id="A0A2T5B2Z6"/>
<feature type="region of interest" description="Disordered" evidence="7">
    <location>
        <begin position="1"/>
        <end position="20"/>
    </location>
</feature>
<dbReference type="PANTHER" id="PTHR23513">
    <property type="entry name" value="INTEGRAL MEMBRANE EFFLUX PROTEIN-RELATED"/>
    <property type="match status" value="1"/>
</dbReference>
<evidence type="ECO:0000256" key="1">
    <source>
        <dbReference type="ARBA" id="ARBA00004651"/>
    </source>
</evidence>
<evidence type="ECO:0000256" key="3">
    <source>
        <dbReference type="ARBA" id="ARBA00022475"/>
    </source>
</evidence>
<evidence type="ECO:0000256" key="7">
    <source>
        <dbReference type="SAM" id="MobiDB-lite"/>
    </source>
</evidence>
<keyword evidence="11" id="KW-1185">Reference proteome</keyword>
<dbReference type="InterPro" id="IPR020846">
    <property type="entry name" value="MFS_dom"/>
</dbReference>
<gene>
    <name evidence="10" type="ORF">C7449_10641</name>
</gene>
<dbReference type="Proteomes" id="UP000241247">
    <property type="component" value="Unassembled WGS sequence"/>
</dbReference>
<feature type="transmembrane region" description="Helical" evidence="8">
    <location>
        <begin position="102"/>
        <end position="123"/>
    </location>
</feature>
<comment type="caution">
    <text evidence="10">The sequence shown here is derived from an EMBL/GenBank/DDBJ whole genome shotgun (WGS) entry which is preliminary data.</text>
</comment>
<keyword evidence="4 8" id="KW-0812">Transmembrane</keyword>
<feature type="transmembrane region" description="Helical" evidence="8">
    <location>
        <begin position="162"/>
        <end position="189"/>
    </location>
</feature>
<dbReference type="GO" id="GO:0005886">
    <property type="term" value="C:plasma membrane"/>
    <property type="evidence" value="ECO:0007669"/>
    <property type="project" value="UniProtKB-SubCell"/>
</dbReference>
<evidence type="ECO:0000256" key="4">
    <source>
        <dbReference type="ARBA" id="ARBA00022692"/>
    </source>
</evidence>
<feature type="transmembrane region" description="Helical" evidence="8">
    <location>
        <begin position="334"/>
        <end position="357"/>
    </location>
</feature>
<dbReference type="GO" id="GO:0022857">
    <property type="term" value="F:transmembrane transporter activity"/>
    <property type="evidence" value="ECO:0007669"/>
    <property type="project" value="InterPro"/>
</dbReference>
<feature type="domain" description="Major facilitator superfamily (MFS) profile" evidence="9">
    <location>
        <begin position="34"/>
        <end position="423"/>
    </location>
</feature>
<feature type="compositionally biased region" description="Basic and acidic residues" evidence="7">
    <location>
        <begin position="1"/>
        <end position="11"/>
    </location>
</feature>
<evidence type="ECO:0000256" key="5">
    <source>
        <dbReference type="ARBA" id="ARBA00022989"/>
    </source>
</evidence>
<dbReference type="EMBL" id="PZZZ01000006">
    <property type="protein sequence ID" value="PTM93356.1"/>
    <property type="molecule type" value="Genomic_DNA"/>
</dbReference>
<feature type="transmembrane region" description="Helical" evidence="8">
    <location>
        <begin position="280"/>
        <end position="299"/>
    </location>
</feature>
<evidence type="ECO:0000313" key="11">
    <source>
        <dbReference type="Proteomes" id="UP000241247"/>
    </source>
</evidence>
<keyword evidence="2" id="KW-0813">Transport</keyword>
<keyword evidence="6 8" id="KW-0472">Membrane</keyword>
<feature type="transmembrane region" description="Helical" evidence="8">
    <location>
        <begin position="249"/>
        <end position="268"/>
    </location>
</feature>
<dbReference type="Pfam" id="PF05977">
    <property type="entry name" value="MFS_3"/>
    <property type="match status" value="1"/>
</dbReference>
<evidence type="ECO:0000313" key="10">
    <source>
        <dbReference type="EMBL" id="PTM93356.1"/>
    </source>
</evidence>
<dbReference type="SUPFAM" id="SSF103473">
    <property type="entry name" value="MFS general substrate transporter"/>
    <property type="match status" value="1"/>
</dbReference>
<evidence type="ECO:0000256" key="6">
    <source>
        <dbReference type="ARBA" id="ARBA00023136"/>
    </source>
</evidence>